<dbReference type="RefSeq" id="WP_243996008.1">
    <property type="nucleotide sequence ID" value="NZ_JALHLE010000037.1"/>
</dbReference>
<keyword evidence="4" id="KW-0560">Oxidoreductase</keyword>
<organism evidence="4 5">
    <name type="scientific">Novosphingobium album</name>
    <name type="common">ex Hu et al. 2023</name>
    <dbReference type="NCBI Taxonomy" id="2930093"/>
    <lineage>
        <taxon>Bacteria</taxon>
        <taxon>Pseudomonadati</taxon>
        <taxon>Pseudomonadota</taxon>
        <taxon>Alphaproteobacteria</taxon>
        <taxon>Sphingomonadales</taxon>
        <taxon>Sphingomonadaceae</taxon>
        <taxon>Novosphingobium</taxon>
    </lineage>
</organism>
<reference evidence="4" key="1">
    <citation type="submission" date="2022-03" db="EMBL/GenBank/DDBJ databases">
        <title>Identification of a novel bacterium isolated from mangrove sediments.</title>
        <authorList>
            <person name="Pan X."/>
        </authorList>
    </citation>
    <scope>NUCLEOTIDE SEQUENCE</scope>
    <source>
        <strain evidence="4">B2580</strain>
    </source>
</reference>
<dbReference type="PANTHER" id="PTHR11475">
    <property type="entry name" value="OXIDASE/PEROXIDASE"/>
    <property type="match status" value="1"/>
</dbReference>
<keyword evidence="3" id="KW-0325">Glycoprotein</keyword>
<evidence type="ECO:0000256" key="3">
    <source>
        <dbReference type="ARBA" id="ARBA00023180"/>
    </source>
</evidence>
<accession>A0ABT0B6U1</accession>
<dbReference type="InterPro" id="IPR010255">
    <property type="entry name" value="Haem_peroxidase_sf"/>
</dbReference>
<evidence type="ECO:0000313" key="5">
    <source>
        <dbReference type="Proteomes" id="UP001162880"/>
    </source>
</evidence>
<comment type="subcellular location">
    <subcellularLocation>
        <location evidence="1">Secreted</location>
    </subcellularLocation>
</comment>
<dbReference type="CDD" id="cd09819">
    <property type="entry name" value="An_peroxidase_bacterial_1"/>
    <property type="match status" value="1"/>
</dbReference>
<evidence type="ECO:0000313" key="4">
    <source>
        <dbReference type="EMBL" id="MCJ2180586.1"/>
    </source>
</evidence>
<dbReference type="Pfam" id="PF03098">
    <property type="entry name" value="An_peroxidase"/>
    <property type="match status" value="1"/>
</dbReference>
<proteinExistence type="predicted"/>
<name>A0ABT0B6U1_9SPHN</name>
<dbReference type="PROSITE" id="PS50292">
    <property type="entry name" value="PEROXIDASE_3"/>
    <property type="match status" value="1"/>
</dbReference>
<evidence type="ECO:0000256" key="2">
    <source>
        <dbReference type="ARBA" id="ARBA00022525"/>
    </source>
</evidence>
<dbReference type="EMBL" id="JALHLE010000037">
    <property type="protein sequence ID" value="MCJ2180586.1"/>
    <property type="molecule type" value="Genomic_DNA"/>
</dbReference>
<protein>
    <submittedName>
        <fullName evidence="4">Heme peroxidase family protein</fullName>
    </submittedName>
</protein>
<dbReference type="PRINTS" id="PR00457">
    <property type="entry name" value="ANPEROXIDASE"/>
</dbReference>
<dbReference type="Proteomes" id="UP001162880">
    <property type="component" value="Unassembled WGS sequence"/>
</dbReference>
<dbReference type="InterPro" id="IPR019791">
    <property type="entry name" value="Haem_peroxidase_animal"/>
</dbReference>
<dbReference type="PANTHER" id="PTHR11475:SF4">
    <property type="entry name" value="CHORION PEROXIDASE"/>
    <property type="match status" value="1"/>
</dbReference>
<sequence>MRSDRFGRILPSAPPLYIDPQALEAIGAKNGPMQHSGAALKTQAVPVAHIFFGQFIDHDITLDVTSSFARLDRAEDTTNVRTPTLDLDCIYGDGPEGSPFLYYHQQPKYNGVKLLTGADMPSATPEQAEDLMRSPHGRAIIGDPRNDENRIVSQLQLGMIRFHNKVVDHFDAAGVSGGELFETAYRAVRWHYQWIVVNDFLKAVVGAPLLADILGHGRKIYRPEHCTFNAAYGGGPFIPVEFSVAAYRFGHSMIPQRIQIQPGKPALEVFGPTLGLGFSPLTDPDAVVNWKQVLDLSDPTVDHADQLDAKLAKDLLDLPFVGAGGVKSLAVRNLLRGQAFLLPSGESVAETCERTVAEIAAVSAKAKALAASAGHAGALDAGTPLWLYILIEAGEIGQEKSPGTFVKGEGLGPVGGRIVAETLIGLQELDPHSYLGSDRSWSPATAPLKSGGVTTLLDLMTY</sequence>
<evidence type="ECO:0000256" key="1">
    <source>
        <dbReference type="ARBA" id="ARBA00004613"/>
    </source>
</evidence>
<gene>
    <name evidence="4" type="ORF">MTR64_18600</name>
</gene>
<comment type="caution">
    <text evidence="4">The sequence shown here is derived from an EMBL/GenBank/DDBJ whole genome shotgun (WGS) entry which is preliminary data.</text>
</comment>
<keyword evidence="4" id="KW-0575">Peroxidase</keyword>
<dbReference type="InterPro" id="IPR037120">
    <property type="entry name" value="Haem_peroxidase_sf_animal"/>
</dbReference>
<keyword evidence="5" id="KW-1185">Reference proteome</keyword>
<dbReference type="Gene3D" id="1.10.640.10">
    <property type="entry name" value="Haem peroxidase domain superfamily, animal type"/>
    <property type="match status" value="1"/>
</dbReference>
<dbReference type="SUPFAM" id="SSF48113">
    <property type="entry name" value="Heme-dependent peroxidases"/>
    <property type="match status" value="1"/>
</dbReference>
<dbReference type="GO" id="GO:0004601">
    <property type="term" value="F:peroxidase activity"/>
    <property type="evidence" value="ECO:0007669"/>
    <property type="project" value="UniProtKB-KW"/>
</dbReference>
<keyword evidence="2" id="KW-0964">Secreted</keyword>